<sequence>MSLFKGVKPPDCRSKQVGPSSTQAPPISISQLLILHQIAATTFFITTTTTTNALAQMSIRESISSTCTINADMWYHHQYSNIKRQREGRDQAAVLIKLFSSHSSGPDITGGNGRAQHLSRRPAVCSV</sequence>
<dbReference type="AlphaFoldDB" id="A0A4Z2HJF3"/>
<dbReference type="EMBL" id="SRLO01000236">
    <property type="protein sequence ID" value="TNN65385.1"/>
    <property type="molecule type" value="Genomic_DNA"/>
</dbReference>
<feature type="region of interest" description="Disordered" evidence="1">
    <location>
        <begin position="1"/>
        <end position="24"/>
    </location>
</feature>
<proteinExistence type="predicted"/>
<keyword evidence="3" id="KW-1185">Reference proteome</keyword>
<evidence type="ECO:0000256" key="1">
    <source>
        <dbReference type="SAM" id="MobiDB-lite"/>
    </source>
</evidence>
<evidence type="ECO:0000313" key="2">
    <source>
        <dbReference type="EMBL" id="TNN65385.1"/>
    </source>
</evidence>
<comment type="caution">
    <text evidence="2">The sequence shown here is derived from an EMBL/GenBank/DDBJ whole genome shotgun (WGS) entry which is preliminary data.</text>
</comment>
<evidence type="ECO:0000313" key="3">
    <source>
        <dbReference type="Proteomes" id="UP000314294"/>
    </source>
</evidence>
<organism evidence="2 3">
    <name type="scientific">Liparis tanakae</name>
    <name type="common">Tanaka's snailfish</name>
    <dbReference type="NCBI Taxonomy" id="230148"/>
    <lineage>
        <taxon>Eukaryota</taxon>
        <taxon>Metazoa</taxon>
        <taxon>Chordata</taxon>
        <taxon>Craniata</taxon>
        <taxon>Vertebrata</taxon>
        <taxon>Euteleostomi</taxon>
        <taxon>Actinopterygii</taxon>
        <taxon>Neopterygii</taxon>
        <taxon>Teleostei</taxon>
        <taxon>Neoteleostei</taxon>
        <taxon>Acanthomorphata</taxon>
        <taxon>Eupercaria</taxon>
        <taxon>Perciformes</taxon>
        <taxon>Cottioidei</taxon>
        <taxon>Cottales</taxon>
        <taxon>Liparidae</taxon>
        <taxon>Liparis</taxon>
    </lineage>
</organism>
<gene>
    <name evidence="2" type="ORF">EYF80_024421</name>
</gene>
<protein>
    <submittedName>
        <fullName evidence="2">Uncharacterized protein</fullName>
    </submittedName>
</protein>
<accession>A0A4Z2HJF3</accession>
<name>A0A4Z2HJF3_9TELE</name>
<reference evidence="2 3" key="1">
    <citation type="submission" date="2019-03" db="EMBL/GenBank/DDBJ databases">
        <title>First draft genome of Liparis tanakae, snailfish: a comprehensive survey of snailfish specific genes.</title>
        <authorList>
            <person name="Kim W."/>
            <person name="Song I."/>
            <person name="Jeong J.-H."/>
            <person name="Kim D."/>
            <person name="Kim S."/>
            <person name="Ryu S."/>
            <person name="Song J.Y."/>
            <person name="Lee S.K."/>
        </authorList>
    </citation>
    <scope>NUCLEOTIDE SEQUENCE [LARGE SCALE GENOMIC DNA]</scope>
    <source>
        <tissue evidence="2">Muscle</tissue>
    </source>
</reference>
<dbReference type="Proteomes" id="UP000314294">
    <property type="component" value="Unassembled WGS sequence"/>
</dbReference>